<dbReference type="Pfam" id="PF12623">
    <property type="entry name" value="Hen1_L"/>
    <property type="match status" value="1"/>
</dbReference>
<accession>A0ABW3CI93</accession>
<dbReference type="Proteomes" id="UP001597083">
    <property type="component" value="Unassembled WGS sequence"/>
</dbReference>
<dbReference type="InterPro" id="IPR024740">
    <property type="entry name" value="Hen1_N"/>
</dbReference>
<dbReference type="Gene3D" id="3.30.1610.20">
    <property type="entry name" value="Hen1, N-terminal domain"/>
    <property type="match status" value="1"/>
</dbReference>
<name>A0ABW3CI93_9ACTN</name>
<proteinExistence type="predicted"/>
<reference evidence="3" key="1">
    <citation type="journal article" date="2019" name="Int. J. Syst. Evol. Microbiol.">
        <title>The Global Catalogue of Microorganisms (GCM) 10K type strain sequencing project: providing services to taxonomists for standard genome sequencing and annotation.</title>
        <authorList>
            <consortium name="The Broad Institute Genomics Platform"/>
            <consortium name="The Broad Institute Genome Sequencing Center for Infectious Disease"/>
            <person name="Wu L."/>
            <person name="Ma J."/>
        </authorList>
    </citation>
    <scope>NUCLEOTIDE SEQUENCE [LARGE SCALE GENOMIC DNA]</scope>
    <source>
        <strain evidence="3">JCM 31696</strain>
    </source>
</reference>
<dbReference type="InterPro" id="IPR038546">
    <property type="entry name" value="Hen1_N_sf"/>
</dbReference>
<sequence length="100" mass="10599">MLLTISATMPAASDLGFLLHKHPGRVQAFGQAFGTAHVFYPEAGDERCTAALLLDVDPVKLVKTRGKGTPDFSLGQYVNDRPYAASSLLASAMAGTFRTA</sequence>
<protein>
    <submittedName>
        <fullName evidence="2">3' terminal RNA ribose 2'-O-methyltransferase Hen1</fullName>
    </submittedName>
</protein>
<feature type="non-terminal residue" evidence="2">
    <location>
        <position position="100"/>
    </location>
</feature>
<keyword evidence="3" id="KW-1185">Reference proteome</keyword>
<dbReference type="EMBL" id="JBHTIR010002665">
    <property type="protein sequence ID" value="MFD0854066.1"/>
    <property type="molecule type" value="Genomic_DNA"/>
</dbReference>
<evidence type="ECO:0000313" key="2">
    <source>
        <dbReference type="EMBL" id="MFD0854066.1"/>
    </source>
</evidence>
<evidence type="ECO:0000259" key="1">
    <source>
        <dbReference type="Pfam" id="PF12623"/>
    </source>
</evidence>
<gene>
    <name evidence="2" type="ORF">ACFQ07_17645</name>
</gene>
<organism evidence="2 3">
    <name type="scientific">Actinomadura adrarensis</name>
    <dbReference type="NCBI Taxonomy" id="1819600"/>
    <lineage>
        <taxon>Bacteria</taxon>
        <taxon>Bacillati</taxon>
        <taxon>Actinomycetota</taxon>
        <taxon>Actinomycetes</taxon>
        <taxon>Streptosporangiales</taxon>
        <taxon>Thermomonosporaceae</taxon>
        <taxon>Actinomadura</taxon>
    </lineage>
</organism>
<feature type="domain" description="Hen1 N-terminal" evidence="1">
    <location>
        <begin position="1"/>
        <end position="100"/>
    </location>
</feature>
<comment type="caution">
    <text evidence="2">The sequence shown here is derived from an EMBL/GenBank/DDBJ whole genome shotgun (WGS) entry which is preliminary data.</text>
</comment>
<evidence type="ECO:0000313" key="3">
    <source>
        <dbReference type="Proteomes" id="UP001597083"/>
    </source>
</evidence>